<feature type="compositionally biased region" description="Polar residues" evidence="1">
    <location>
        <begin position="45"/>
        <end position="73"/>
    </location>
</feature>
<evidence type="ECO:0000256" key="1">
    <source>
        <dbReference type="SAM" id="MobiDB-lite"/>
    </source>
</evidence>
<proteinExistence type="predicted"/>
<comment type="caution">
    <text evidence="2">The sequence shown here is derived from an EMBL/GenBank/DDBJ whole genome shotgun (WGS) entry which is preliminary data.</text>
</comment>
<dbReference type="EMBL" id="SJPU01000001">
    <property type="protein sequence ID" value="TWU18377.1"/>
    <property type="molecule type" value="Genomic_DNA"/>
</dbReference>
<dbReference type="AlphaFoldDB" id="A0A5C6C2Z5"/>
<evidence type="ECO:0000313" key="2">
    <source>
        <dbReference type="EMBL" id="TWU18377.1"/>
    </source>
</evidence>
<feature type="region of interest" description="Disordered" evidence="1">
    <location>
        <begin position="32"/>
        <end position="73"/>
    </location>
</feature>
<keyword evidence="3" id="KW-1185">Reference proteome</keyword>
<accession>A0A5C6C2Z5</accession>
<sequence>MTTMRLNPPYWTFPAGWLRPTFERASFPQVAADRVMPPPPPSHVEATSCTGSHEASQRRPQTIGESPPDTSADQVMFVLMRGALHVLD</sequence>
<gene>
    <name evidence="2" type="ORF">Poly21_05390</name>
</gene>
<dbReference type="Proteomes" id="UP000319908">
    <property type="component" value="Unassembled WGS sequence"/>
</dbReference>
<organism evidence="2 3">
    <name type="scientific">Allorhodopirellula heiligendammensis</name>
    <dbReference type="NCBI Taxonomy" id="2714739"/>
    <lineage>
        <taxon>Bacteria</taxon>
        <taxon>Pseudomonadati</taxon>
        <taxon>Planctomycetota</taxon>
        <taxon>Planctomycetia</taxon>
        <taxon>Pirellulales</taxon>
        <taxon>Pirellulaceae</taxon>
        <taxon>Allorhodopirellula</taxon>
    </lineage>
</organism>
<name>A0A5C6C2Z5_9BACT</name>
<reference evidence="2 3" key="1">
    <citation type="journal article" date="2020" name="Antonie Van Leeuwenhoek">
        <title>Rhodopirellula heiligendammensis sp. nov., Rhodopirellula pilleata sp. nov., and Rhodopirellula solitaria sp. nov. isolated from natural or artificial marine surfaces in Northern Germany and California, USA, and emended description of the genus Rhodopirellula.</title>
        <authorList>
            <person name="Kallscheuer N."/>
            <person name="Wiegand S."/>
            <person name="Jogler M."/>
            <person name="Boedeker C."/>
            <person name="Peeters S.H."/>
            <person name="Rast P."/>
            <person name="Heuer A."/>
            <person name="Jetten M.S.M."/>
            <person name="Rohde M."/>
            <person name="Jogler C."/>
        </authorList>
    </citation>
    <scope>NUCLEOTIDE SEQUENCE [LARGE SCALE GENOMIC DNA]</scope>
    <source>
        <strain evidence="2 3">Poly21</strain>
    </source>
</reference>
<evidence type="ECO:0000313" key="3">
    <source>
        <dbReference type="Proteomes" id="UP000319908"/>
    </source>
</evidence>
<protein>
    <submittedName>
        <fullName evidence="2">Uncharacterized protein</fullName>
    </submittedName>
</protein>